<evidence type="ECO:0000256" key="1">
    <source>
        <dbReference type="ARBA" id="ARBA00001770"/>
    </source>
</evidence>
<keyword evidence="13" id="KW-1185">Reference proteome</keyword>
<protein>
    <recommendedName>
        <fullName evidence="9">Pyrrolidone-carboxylate peptidase</fullName>
        <ecNumber evidence="9">3.4.19.3</ecNumber>
    </recommendedName>
    <alternativeName>
        <fullName evidence="9">5-oxoprolyl-peptidase</fullName>
    </alternativeName>
    <alternativeName>
        <fullName evidence="9">Pyroglutamyl-peptidase I</fullName>
        <shortName evidence="9">PGP-I</shortName>
        <shortName evidence="9">Pyrase</shortName>
    </alternativeName>
</protein>
<dbReference type="HAMAP" id="MF_00417">
    <property type="entry name" value="Pyrrolid_peptidase"/>
    <property type="match status" value="1"/>
</dbReference>
<gene>
    <name evidence="9 12" type="primary">pcp</name>
    <name evidence="12" type="ORF">QQM35_01680</name>
</gene>
<sequence length="213" mass="23908">MKILVAGFEPFGEDIVNPASEVLQLLPKTIQTHKIDTLEIPTTFNESSKVLEQEMKRYQYDVVLVIGQAGGRFEITPERIGINLDDARIPDNNGKQPIDERIQEGGASAYFSNLPVKRITKAIRDVGIPARLSHSAGTFVCNHILYQLGYMHEQYFPNLKFGFIHIPYIPEQVIQKGETPSMFLDLIAKGLITALEVIVSYEDDIKIALGEIH</sequence>
<dbReference type="InterPro" id="IPR029762">
    <property type="entry name" value="PGP-I_bact-type"/>
</dbReference>
<evidence type="ECO:0000256" key="5">
    <source>
        <dbReference type="ARBA" id="ARBA00022490"/>
    </source>
</evidence>
<dbReference type="InterPro" id="IPR033694">
    <property type="entry name" value="PGPEP1_Cys_AS"/>
</dbReference>
<dbReference type="InterPro" id="IPR016125">
    <property type="entry name" value="Peptidase_C15-like"/>
</dbReference>
<evidence type="ECO:0000256" key="2">
    <source>
        <dbReference type="ARBA" id="ARBA00002280"/>
    </source>
</evidence>
<dbReference type="GO" id="GO:0016920">
    <property type="term" value="F:pyroglutamyl-peptidase activity"/>
    <property type="evidence" value="ECO:0007669"/>
    <property type="project" value="UniProtKB-EC"/>
</dbReference>
<dbReference type="CDD" id="cd00501">
    <property type="entry name" value="Peptidase_C15"/>
    <property type="match status" value="1"/>
</dbReference>
<feature type="active site" evidence="9 11">
    <location>
        <position position="141"/>
    </location>
</feature>
<dbReference type="SUPFAM" id="SSF53182">
    <property type="entry name" value="Pyrrolidone carboxyl peptidase (pyroglutamate aminopeptidase)"/>
    <property type="match status" value="1"/>
</dbReference>
<evidence type="ECO:0000256" key="6">
    <source>
        <dbReference type="ARBA" id="ARBA00022670"/>
    </source>
</evidence>
<evidence type="ECO:0000256" key="7">
    <source>
        <dbReference type="ARBA" id="ARBA00022801"/>
    </source>
</evidence>
<dbReference type="PANTHER" id="PTHR23402:SF1">
    <property type="entry name" value="PYROGLUTAMYL-PEPTIDASE I"/>
    <property type="match status" value="1"/>
</dbReference>
<dbReference type="InterPro" id="IPR036440">
    <property type="entry name" value="Peptidase_C15-like_sf"/>
</dbReference>
<dbReference type="InterPro" id="IPR000816">
    <property type="entry name" value="Peptidase_C15"/>
</dbReference>
<evidence type="ECO:0000313" key="12">
    <source>
        <dbReference type="EMBL" id="XAF70855.1"/>
    </source>
</evidence>
<reference evidence="12 13" key="1">
    <citation type="journal article" date="2024" name="Pathogens">
        <title>Staphylococcus hsinchuensis sp. nov., Isolated from Soymilk.</title>
        <authorList>
            <person name="Wang Y.T."/>
            <person name="Lin Y.C."/>
            <person name="Hsieh Y.H."/>
            <person name="Lin Y.T."/>
            <person name="Hamada M."/>
            <person name="Chen C.C."/>
            <person name="Liou J.S."/>
            <person name="Lee A.Y."/>
            <person name="Zhang W.L."/>
            <person name="Chen Y.T."/>
            <person name="Huang C.H."/>
        </authorList>
    </citation>
    <scope>NUCLEOTIDE SEQUENCE [LARGE SCALE GENOMIC DNA]</scope>
    <source>
        <strain evidence="12 13">H164</strain>
    </source>
</reference>
<evidence type="ECO:0000256" key="11">
    <source>
        <dbReference type="PROSITE-ProRule" id="PRU10077"/>
    </source>
</evidence>
<dbReference type="EMBL" id="CP128355">
    <property type="protein sequence ID" value="XAF70855.1"/>
    <property type="molecule type" value="Genomic_DNA"/>
</dbReference>
<dbReference type="Gene3D" id="3.40.630.20">
    <property type="entry name" value="Peptidase C15, pyroglutamyl peptidase I-like"/>
    <property type="match status" value="1"/>
</dbReference>
<dbReference type="NCBIfam" id="TIGR00504">
    <property type="entry name" value="pyro_pdase"/>
    <property type="match status" value="1"/>
</dbReference>
<name>A0ABZ3EEJ1_9STAP</name>
<evidence type="ECO:0000256" key="4">
    <source>
        <dbReference type="ARBA" id="ARBA00006641"/>
    </source>
</evidence>
<keyword evidence="8 9" id="KW-0788">Thiol protease</keyword>
<dbReference type="PROSITE" id="PS01334">
    <property type="entry name" value="PYRASE_CYS"/>
    <property type="match status" value="1"/>
</dbReference>
<comment type="catalytic activity">
    <reaction evidence="1 9 10">
        <text>Release of an N-terminal pyroglutamyl group from a polypeptide, the second amino acid generally not being Pro.</text>
        <dbReference type="EC" id="3.4.19.3"/>
    </reaction>
</comment>
<evidence type="ECO:0000313" key="13">
    <source>
        <dbReference type="Proteomes" id="UP001436297"/>
    </source>
</evidence>
<accession>A0ABZ3EEJ1</accession>
<keyword evidence="6 9" id="KW-0645">Protease</keyword>
<evidence type="ECO:0000256" key="8">
    <source>
        <dbReference type="ARBA" id="ARBA00022807"/>
    </source>
</evidence>
<keyword evidence="7 9" id="KW-0378">Hydrolase</keyword>
<evidence type="ECO:0000256" key="9">
    <source>
        <dbReference type="HAMAP-Rule" id="MF_00417"/>
    </source>
</evidence>
<dbReference type="RefSeq" id="WP_251517519.1">
    <property type="nucleotide sequence ID" value="NZ_CP128355.1"/>
</dbReference>
<evidence type="ECO:0000256" key="10">
    <source>
        <dbReference type="PROSITE-ProRule" id="PRU10076"/>
    </source>
</evidence>
<feature type="active site" evidence="9">
    <location>
        <position position="165"/>
    </location>
</feature>
<dbReference type="PROSITE" id="PS01333">
    <property type="entry name" value="PYRASE_GLU"/>
    <property type="match status" value="1"/>
</dbReference>
<feature type="active site" evidence="9 10">
    <location>
        <position position="78"/>
    </location>
</feature>
<keyword evidence="5 9" id="KW-0963">Cytoplasm</keyword>
<dbReference type="Proteomes" id="UP001436297">
    <property type="component" value="Chromosome"/>
</dbReference>
<comment type="similarity">
    <text evidence="4 9">Belongs to the peptidase C15 family.</text>
</comment>
<dbReference type="NCBIfam" id="NF009676">
    <property type="entry name" value="PRK13197.1"/>
    <property type="match status" value="1"/>
</dbReference>
<organism evidence="12 13">
    <name type="scientific">Staphylococcus hsinchuensis</name>
    <dbReference type="NCBI Taxonomy" id="3051183"/>
    <lineage>
        <taxon>Bacteria</taxon>
        <taxon>Bacillati</taxon>
        <taxon>Bacillota</taxon>
        <taxon>Bacilli</taxon>
        <taxon>Bacillales</taxon>
        <taxon>Staphylococcaceae</taxon>
        <taxon>Staphylococcus</taxon>
    </lineage>
</organism>
<comment type="subcellular location">
    <subcellularLocation>
        <location evidence="3 9">Cytoplasm</location>
    </subcellularLocation>
</comment>
<comment type="function">
    <text evidence="2 9">Removes 5-oxoproline from various penultimate amino acid residues except L-proline.</text>
</comment>
<dbReference type="PRINTS" id="PR00706">
    <property type="entry name" value="PYROGLUPTASE"/>
</dbReference>
<dbReference type="PANTHER" id="PTHR23402">
    <property type="entry name" value="PROTEASE FAMILY C15 PYROGLUTAMYL-PEPTIDASE I-RELATED"/>
    <property type="match status" value="1"/>
</dbReference>
<dbReference type="InterPro" id="IPR033693">
    <property type="entry name" value="PGPEP1_Glu_AS"/>
</dbReference>
<dbReference type="PIRSF" id="PIRSF015592">
    <property type="entry name" value="Prld-crbxl_pptds"/>
    <property type="match status" value="1"/>
</dbReference>
<evidence type="ECO:0000256" key="3">
    <source>
        <dbReference type="ARBA" id="ARBA00004496"/>
    </source>
</evidence>
<dbReference type="Pfam" id="PF01470">
    <property type="entry name" value="Peptidase_C15"/>
    <property type="match status" value="1"/>
</dbReference>
<comment type="subunit">
    <text evidence="9">Homotetramer.</text>
</comment>
<dbReference type="EC" id="3.4.19.3" evidence="9"/>
<proteinExistence type="inferred from homology"/>